<evidence type="ECO:0000256" key="1">
    <source>
        <dbReference type="ARBA" id="ARBA00000798"/>
    </source>
</evidence>
<accession>H1YA18</accession>
<keyword evidence="5" id="KW-0442">Lipid degradation</keyword>
<protein>
    <recommendedName>
        <fullName evidence="3">phospholipase D</fullName>
        <ecNumber evidence="3">3.1.4.4</ecNumber>
    </recommendedName>
</protein>
<dbReference type="Proteomes" id="UP000002774">
    <property type="component" value="Chromosome"/>
</dbReference>
<dbReference type="RefSeq" id="WP_008504624.1">
    <property type="nucleotide sequence ID" value="NZ_CM001403.1"/>
</dbReference>
<dbReference type="SUPFAM" id="SSF56024">
    <property type="entry name" value="Phospholipase D/nuclease"/>
    <property type="match status" value="2"/>
</dbReference>
<sequence length="556" mass="62248">MQSPTFLKIAEVRTRIENDFLPVLQTIQQIKSGTLPEFDLKDYENIVDIRPGYKVVDGELTDTKAIVILVKSVSGKAIPEEINHIATDVDIVSPFEYIRKQNKEKVESLLPGTQVNNTKYLLDSSEFDTEGFVAESFVPKIGYQPPTDFTLDAVDEDITLICHVSPEDGWEQLSEFLTGVEQELRVGMYDFSAPGIEQSLIDVARSGADINLVYDGKPAAGVGKGNKADDKTEDEIIKSIDAAKTGQFVHVKASLNKGGLFANAYHIKVAVKDKKMFWLSSGNWQSSNQPDMSKTSSFASALQNYNREWHIIVTNDKLSETYYKFLKYDLEQSVNKAQGFVSLNTGETDLHDILLPVNALVRTTGLKKFPPKVITARMKIQPVLTPDNYIAQIRPLIENATTRIYFQNQYIHIGKTMTDEFTGLLTALKDKAETLDVKIILRYEPDARLMVENLKAFGFDSSKIRIQNNCHNKGIIIDDEIIVLGSHNGSNDGMEFNRDASLIIYNSEVQNYYEEVFQFDWDNLAKSGIGKEAASGDQEGFLAGGDVLQNWESAFD</sequence>
<dbReference type="InterPro" id="IPR001736">
    <property type="entry name" value="PLipase_D/transphosphatidylase"/>
</dbReference>
<evidence type="ECO:0000256" key="5">
    <source>
        <dbReference type="ARBA" id="ARBA00022963"/>
    </source>
</evidence>
<dbReference type="HOGENOM" id="CLU_512634_0_0_10"/>
<comment type="similarity">
    <text evidence="2">Belongs to the phospholipase D family.</text>
</comment>
<dbReference type="CDD" id="cd00138">
    <property type="entry name" value="PLDc_SF"/>
    <property type="match status" value="1"/>
</dbReference>
<feature type="domain" description="PLD phosphodiesterase" evidence="7">
    <location>
        <begin position="471"/>
        <end position="493"/>
    </location>
</feature>
<keyword evidence="6" id="KW-0443">Lipid metabolism</keyword>
<reference evidence="8" key="1">
    <citation type="submission" date="2011-09" db="EMBL/GenBank/DDBJ databases">
        <title>The permanent draft genome of Mucilaginibacter paludis DSM 18603.</title>
        <authorList>
            <consortium name="US DOE Joint Genome Institute (JGI-PGF)"/>
            <person name="Lucas S."/>
            <person name="Han J."/>
            <person name="Lapidus A."/>
            <person name="Bruce D."/>
            <person name="Goodwin L."/>
            <person name="Pitluck S."/>
            <person name="Peters L."/>
            <person name="Kyrpides N."/>
            <person name="Mavromatis K."/>
            <person name="Ivanova N."/>
            <person name="Mikhailova N."/>
            <person name="Held B."/>
            <person name="Detter J.C."/>
            <person name="Tapia R."/>
            <person name="Han C."/>
            <person name="Land M."/>
            <person name="Hauser L."/>
            <person name="Markowitz V."/>
            <person name="Cheng J.-F."/>
            <person name="Hugenholtz P."/>
            <person name="Woyke T."/>
            <person name="Wu D."/>
            <person name="Tindall B."/>
            <person name="Brambilla E."/>
            <person name="Klenk H.-P."/>
            <person name="Eisen J.A."/>
        </authorList>
    </citation>
    <scope>NUCLEOTIDE SEQUENCE [LARGE SCALE GENOMIC DNA]</scope>
    <source>
        <strain evidence="8">DSM 18603</strain>
    </source>
</reference>
<dbReference type="PANTHER" id="PTHR43856">
    <property type="entry name" value="CARDIOLIPIN HYDROLASE"/>
    <property type="match status" value="1"/>
</dbReference>
<comment type="catalytic activity">
    <reaction evidence="1">
        <text>a 1,2-diacyl-sn-glycero-3-phosphocholine + H2O = a 1,2-diacyl-sn-glycero-3-phosphate + choline + H(+)</text>
        <dbReference type="Rhea" id="RHEA:14445"/>
        <dbReference type="ChEBI" id="CHEBI:15354"/>
        <dbReference type="ChEBI" id="CHEBI:15377"/>
        <dbReference type="ChEBI" id="CHEBI:15378"/>
        <dbReference type="ChEBI" id="CHEBI:57643"/>
        <dbReference type="ChEBI" id="CHEBI:58608"/>
        <dbReference type="EC" id="3.1.4.4"/>
    </reaction>
</comment>
<dbReference type="GO" id="GO:0006793">
    <property type="term" value="P:phosphorus metabolic process"/>
    <property type="evidence" value="ECO:0007669"/>
    <property type="project" value="UniProtKB-ARBA"/>
</dbReference>
<evidence type="ECO:0000256" key="6">
    <source>
        <dbReference type="ARBA" id="ARBA00023098"/>
    </source>
</evidence>
<dbReference type="Gene3D" id="3.30.870.10">
    <property type="entry name" value="Endonuclease Chain A"/>
    <property type="match status" value="2"/>
</dbReference>
<keyword evidence="4" id="KW-0378">Hydrolase</keyword>
<keyword evidence="9" id="KW-1185">Reference proteome</keyword>
<dbReference type="OrthoDB" id="9770276at2"/>
<dbReference type="EC" id="3.1.4.4" evidence="3"/>
<evidence type="ECO:0000313" key="9">
    <source>
        <dbReference type="Proteomes" id="UP000002774"/>
    </source>
</evidence>
<dbReference type="GO" id="GO:0016891">
    <property type="term" value="F:RNA endonuclease activity producing 5'-phosphomonoesters, hydrolytic mechanism"/>
    <property type="evidence" value="ECO:0007669"/>
    <property type="project" value="TreeGrafter"/>
</dbReference>
<dbReference type="InterPro" id="IPR025202">
    <property type="entry name" value="PLD-like_dom"/>
</dbReference>
<dbReference type="Pfam" id="PF13091">
    <property type="entry name" value="PLDc_2"/>
    <property type="match status" value="2"/>
</dbReference>
<dbReference type="STRING" id="714943.Mucpa_0821"/>
<dbReference type="AlphaFoldDB" id="H1YA18"/>
<dbReference type="PROSITE" id="PS50035">
    <property type="entry name" value="PLD"/>
    <property type="match status" value="1"/>
</dbReference>
<dbReference type="GO" id="GO:0004630">
    <property type="term" value="F:phospholipase D activity"/>
    <property type="evidence" value="ECO:0007669"/>
    <property type="project" value="UniProtKB-EC"/>
</dbReference>
<evidence type="ECO:0000313" key="8">
    <source>
        <dbReference type="EMBL" id="EHQ25002.1"/>
    </source>
</evidence>
<evidence type="ECO:0000256" key="3">
    <source>
        <dbReference type="ARBA" id="ARBA00012027"/>
    </source>
</evidence>
<evidence type="ECO:0000256" key="2">
    <source>
        <dbReference type="ARBA" id="ARBA00008664"/>
    </source>
</evidence>
<gene>
    <name evidence="8" type="ORF">Mucpa_0821</name>
</gene>
<organism evidence="8 9">
    <name type="scientific">Mucilaginibacter paludis DSM 18603</name>
    <dbReference type="NCBI Taxonomy" id="714943"/>
    <lineage>
        <taxon>Bacteria</taxon>
        <taxon>Pseudomonadati</taxon>
        <taxon>Bacteroidota</taxon>
        <taxon>Sphingobacteriia</taxon>
        <taxon>Sphingobacteriales</taxon>
        <taxon>Sphingobacteriaceae</taxon>
        <taxon>Mucilaginibacter</taxon>
    </lineage>
</organism>
<dbReference type="eggNOG" id="COG1502">
    <property type="taxonomic scope" value="Bacteria"/>
</dbReference>
<dbReference type="EMBL" id="CM001403">
    <property type="protein sequence ID" value="EHQ25002.1"/>
    <property type="molecule type" value="Genomic_DNA"/>
</dbReference>
<evidence type="ECO:0000256" key="4">
    <source>
        <dbReference type="ARBA" id="ARBA00022801"/>
    </source>
</evidence>
<name>H1YA18_9SPHI</name>
<dbReference type="PANTHER" id="PTHR43856:SF1">
    <property type="entry name" value="MITOCHONDRIAL CARDIOLIPIN HYDROLASE"/>
    <property type="match status" value="1"/>
</dbReference>
<evidence type="ECO:0000259" key="7">
    <source>
        <dbReference type="PROSITE" id="PS50035"/>
    </source>
</evidence>
<dbReference type="CDD" id="cd09128">
    <property type="entry name" value="PLDc_unchar1_2"/>
    <property type="match status" value="1"/>
</dbReference>
<dbReference type="InterPro" id="IPR051406">
    <property type="entry name" value="PLD_domain"/>
</dbReference>
<proteinExistence type="inferred from homology"/>
<dbReference type="GO" id="GO:0016042">
    <property type="term" value="P:lipid catabolic process"/>
    <property type="evidence" value="ECO:0007669"/>
    <property type="project" value="UniProtKB-KW"/>
</dbReference>